<protein>
    <submittedName>
        <fullName evidence="1">Uncharacterized protein</fullName>
    </submittedName>
</protein>
<dbReference type="AlphaFoldDB" id="A0AAW2U865"/>
<organism evidence="1">
    <name type="scientific">Sesamum radiatum</name>
    <name type="common">Black benniseed</name>
    <dbReference type="NCBI Taxonomy" id="300843"/>
    <lineage>
        <taxon>Eukaryota</taxon>
        <taxon>Viridiplantae</taxon>
        <taxon>Streptophyta</taxon>
        <taxon>Embryophyta</taxon>
        <taxon>Tracheophyta</taxon>
        <taxon>Spermatophyta</taxon>
        <taxon>Magnoliopsida</taxon>
        <taxon>eudicotyledons</taxon>
        <taxon>Gunneridae</taxon>
        <taxon>Pentapetalae</taxon>
        <taxon>asterids</taxon>
        <taxon>lamiids</taxon>
        <taxon>Lamiales</taxon>
        <taxon>Pedaliaceae</taxon>
        <taxon>Sesamum</taxon>
    </lineage>
</organism>
<reference evidence="1" key="2">
    <citation type="journal article" date="2024" name="Plant">
        <title>Genomic evolution and insights into agronomic trait innovations of Sesamum species.</title>
        <authorList>
            <person name="Miao H."/>
            <person name="Wang L."/>
            <person name="Qu L."/>
            <person name="Liu H."/>
            <person name="Sun Y."/>
            <person name="Le M."/>
            <person name="Wang Q."/>
            <person name="Wei S."/>
            <person name="Zheng Y."/>
            <person name="Lin W."/>
            <person name="Duan Y."/>
            <person name="Cao H."/>
            <person name="Xiong S."/>
            <person name="Wang X."/>
            <person name="Wei L."/>
            <person name="Li C."/>
            <person name="Ma Q."/>
            <person name="Ju M."/>
            <person name="Zhao R."/>
            <person name="Li G."/>
            <person name="Mu C."/>
            <person name="Tian Q."/>
            <person name="Mei H."/>
            <person name="Zhang T."/>
            <person name="Gao T."/>
            <person name="Zhang H."/>
        </authorList>
    </citation>
    <scope>NUCLEOTIDE SEQUENCE</scope>
    <source>
        <strain evidence="1">G02</strain>
    </source>
</reference>
<reference evidence="1" key="1">
    <citation type="submission" date="2020-06" db="EMBL/GenBank/DDBJ databases">
        <authorList>
            <person name="Li T."/>
            <person name="Hu X."/>
            <person name="Zhang T."/>
            <person name="Song X."/>
            <person name="Zhang H."/>
            <person name="Dai N."/>
            <person name="Sheng W."/>
            <person name="Hou X."/>
            <person name="Wei L."/>
        </authorList>
    </citation>
    <scope>NUCLEOTIDE SEQUENCE</scope>
    <source>
        <strain evidence="1">G02</strain>
        <tissue evidence="1">Leaf</tissue>
    </source>
</reference>
<dbReference type="EMBL" id="JACGWJ010000006">
    <property type="protein sequence ID" value="KAL0412728.1"/>
    <property type="molecule type" value="Genomic_DNA"/>
</dbReference>
<comment type="caution">
    <text evidence="1">The sequence shown here is derived from an EMBL/GenBank/DDBJ whole genome shotgun (WGS) entry which is preliminary data.</text>
</comment>
<name>A0AAW2U865_SESRA</name>
<sequence length="126" mass="13873">MATLRFSSPSTLLHNPTDFCSATVSSPKRRLFHSWNNRSRDAPLRSCSNSVNQNLDLPKSGQWRTGVSFFSGFLVKSTEIESLKQELLEAIAPLDRGAAATPEDQQRVDKVGISSAVFIFCSLVVV</sequence>
<gene>
    <name evidence="1" type="ORF">Sradi_1474500</name>
</gene>
<proteinExistence type="predicted"/>
<accession>A0AAW2U865</accession>
<evidence type="ECO:0000313" key="1">
    <source>
        <dbReference type="EMBL" id="KAL0412728.1"/>
    </source>
</evidence>